<dbReference type="GO" id="GO:0003677">
    <property type="term" value="F:DNA binding"/>
    <property type="evidence" value="ECO:0007669"/>
    <property type="project" value="UniProtKB-KW"/>
</dbReference>
<dbReference type="InterPro" id="IPR036388">
    <property type="entry name" value="WH-like_DNA-bd_sf"/>
</dbReference>
<dbReference type="PROSITE" id="PS50995">
    <property type="entry name" value="HTH_MARR_2"/>
    <property type="match status" value="1"/>
</dbReference>
<dbReference type="PANTHER" id="PTHR33164">
    <property type="entry name" value="TRANSCRIPTIONAL REGULATOR, MARR FAMILY"/>
    <property type="match status" value="1"/>
</dbReference>
<proteinExistence type="predicted"/>
<dbReference type="GO" id="GO:0003700">
    <property type="term" value="F:DNA-binding transcription factor activity"/>
    <property type="evidence" value="ECO:0007669"/>
    <property type="project" value="InterPro"/>
</dbReference>
<dbReference type="InterPro" id="IPR000835">
    <property type="entry name" value="HTH_MarR-typ"/>
</dbReference>
<keyword evidence="1" id="KW-0238">DNA-binding</keyword>
<feature type="domain" description="HTH marR-type" evidence="2">
    <location>
        <begin position="1"/>
        <end position="142"/>
    </location>
</feature>
<reference evidence="3" key="1">
    <citation type="submission" date="2023-07" db="EMBL/GenBank/DDBJ databases">
        <title>Genome content predicts the carbon catabolic preferences of heterotrophic bacteria.</title>
        <authorList>
            <person name="Gralka M."/>
        </authorList>
    </citation>
    <scope>NUCLEOTIDE SEQUENCE</scope>
    <source>
        <strain evidence="3">E2R20</strain>
    </source>
</reference>
<name>A0AAW7YKX9_9STAP</name>
<accession>A0AAW7YKX9</accession>
<evidence type="ECO:0000313" key="4">
    <source>
        <dbReference type="Proteomes" id="UP001170310"/>
    </source>
</evidence>
<dbReference type="PANTHER" id="PTHR33164:SF43">
    <property type="entry name" value="HTH-TYPE TRANSCRIPTIONAL REPRESSOR YETL"/>
    <property type="match status" value="1"/>
</dbReference>
<dbReference type="SMART" id="SM00347">
    <property type="entry name" value="HTH_MARR"/>
    <property type="match status" value="1"/>
</dbReference>
<dbReference type="RefSeq" id="WP_017637285.1">
    <property type="nucleotide sequence ID" value="NZ_JAUOQO010000001.1"/>
</dbReference>
<protein>
    <submittedName>
        <fullName evidence="3">MarR family winged helix-turn-helix transcriptional regulator</fullName>
    </submittedName>
</protein>
<dbReference type="Gene3D" id="1.10.10.10">
    <property type="entry name" value="Winged helix-like DNA-binding domain superfamily/Winged helix DNA-binding domain"/>
    <property type="match status" value="1"/>
</dbReference>
<dbReference type="AlphaFoldDB" id="A0AAW7YKX9"/>
<organism evidence="3 4">
    <name type="scientific">Staphylococcus pasteuri_A</name>
    <dbReference type="NCBI Taxonomy" id="3062664"/>
    <lineage>
        <taxon>Bacteria</taxon>
        <taxon>Bacillati</taxon>
        <taxon>Bacillota</taxon>
        <taxon>Bacilli</taxon>
        <taxon>Bacillales</taxon>
        <taxon>Staphylococcaceae</taxon>
        <taxon>Staphylococcus</taxon>
    </lineage>
</organism>
<gene>
    <name evidence="3" type="ORF">Q4528_01640</name>
</gene>
<keyword evidence="4" id="KW-1185">Reference proteome</keyword>
<dbReference type="InterPro" id="IPR036390">
    <property type="entry name" value="WH_DNA-bd_sf"/>
</dbReference>
<dbReference type="SUPFAM" id="SSF46785">
    <property type="entry name" value="Winged helix' DNA-binding domain"/>
    <property type="match status" value="1"/>
</dbReference>
<dbReference type="GO" id="GO:0006950">
    <property type="term" value="P:response to stress"/>
    <property type="evidence" value="ECO:0007669"/>
    <property type="project" value="TreeGrafter"/>
</dbReference>
<dbReference type="GeneID" id="72469259"/>
<dbReference type="EMBL" id="JAUOQO010000001">
    <property type="protein sequence ID" value="MDO6572854.1"/>
    <property type="molecule type" value="Genomic_DNA"/>
</dbReference>
<sequence length="149" mass="17729">MYEDYEKLDFVDLISERHSHLRGIVEDLTNQEITDSKLSSSEWYVIFRIYKKQLSFVELNQSVNLSRQAIHKVVNKLQDKEIAVIKDVEGNKKEKSVQLTKYGEKCYEQYLKINQQLESHIEKQLGTENMKTLKKLLSEDWNLKEFKNN</sequence>
<comment type="caution">
    <text evidence="3">The sequence shown here is derived from an EMBL/GenBank/DDBJ whole genome shotgun (WGS) entry which is preliminary data.</text>
</comment>
<dbReference type="InterPro" id="IPR039422">
    <property type="entry name" value="MarR/SlyA-like"/>
</dbReference>
<evidence type="ECO:0000256" key="1">
    <source>
        <dbReference type="ARBA" id="ARBA00023125"/>
    </source>
</evidence>
<evidence type="ECO:0000259" key="2">
    <source>
        <dbReference type="PROSITE" id="PS50995"/>
    </source>
</evidence>
<dbReference type="Proteomes" id="UP001170310">
    <property type="component" value="Unassembled WGS sequence"/>
</dbReference>
<evidence type="ECO:0000313" key="3">
    <source>
        <dbReference type="EMBL" id="MDO6572854.1"/>
    </source>
</evidence>